<name>A0A397SBI4_9GLOM</name>
<keyword evidence="2" id="KW-1185">Reference proteome</keyword>
<evidence type="ECO:0000313" key="1">
    <source>
        <dbReference type="EMBL" id="RIA82209.1"/>
    </source>
</evidence>
<evidence type="ECO:0000313" key="2">
    <source>
        <dbReference type="Proteomes" id="UP000265703"/>
    </source>
</evidence>
<protein>
    <submittedName>
        <fullName evidence="1">Uncharacterized protein</fullName>
    </submittedName>
</protein>
<reference evidence="1 2" key="1">
    <citation type="submission" date="2018-06" db="EMBL/GenBank/DDBJ databases">
        <title>Comparative genomics reveals the genomic features of Rhizophagus irregularis, R. cerebriforme, R. diaphanum and Gigaspora rosea, and their symbiotic lifestyle signature.</title>
        <authorList>
            <person name="Morin E."/>
            <person name="San Clemente H."/>
            <person name="Chen E.C.H."/>
            <person name="De La Providencia I."/>
            <person name="Hainaut M."/>
            <person name="Kuo A."/>
            <person name="Kohler A."/>
            <person name="Murat C."/>
            <person name="Tang N."/>
            <person name="Roy S."/>
            <person name="Loubradou J."/>
            <person name="Henrissat B."/>
            <person name="Grigoriev I.V."/>
            <person name="Corradi N."/>
            <person name="Roux C."/>
            <person name="Martin F.M."/>
        </authorList>
    </citation>
    <scope>NUCLEOTIDE SEQUENCE [LARGE SCALE GENOMIC DNA]</scope>
    <source>
        <strain evidence="1 2">DAOM 227022</strain>
    </source>
</reference>
<dbReference type="AlphaFoldDB" id="A0A397SBI4"/>
<dbReference type="OrthoDB" id="2378673at2759"/>
<dbReference type="Proteomes" id="UP000265703">
    <property type="component" value="Unassembled WGS sequence"/>
</dbReference>
<accession>A0A397SBI4</accession>
<gene>
    <name evidence="1" type="ORF">C1645_788803</name>
</gene>
<sequence length="60" mass="7072">MHMLAYIHWTNEVKEDNTGLLSFQGYGSHEFIDAYAIDHCVGFIKINQLYYIVDKEFIDN</sequence>
<organism evidence="1 2">
    <name type="scientific">Glomus cerebriforme</name>
    <dbReference type="NCBI Taxonomy" id="658196"/>
    <lineage>
        <taxon>Eukaryota</taxon>
        <taxon>Fungi</taxon>
        <taxon>Fungi incertae sedis</taxon>
        <taxon>Mucoromycota</taxon>
        <taxon>Glomeromycotina</taxon>
        <taxon>Glomeromycetes</taxon>
        <taxon>Glomerales</taxon>
        <taxon>Glomeraceae</taxon>
        <taxon>Glomus</taxon>
    </lineage>
</organism>
<dbReference type="EMBL" id="QKYT01000691">
    <property type="protein sequence ID" value="RIA82209.1"/>
    <property type="molecule type" value="Genomic_DNA"/>
</dbReference>
<proteinExistence type="predicted"/>
<comment type="caution">
    <text evidence="1">The sequence shown here is derived from an EMBL/GenBank/DDBJ whole genome shotgun (WGS) entry which is preliminary data.</text>
</comment>